<sequence length="43" mass="4864">MKKLSIDGPNIYLMPLNPNYKPIQLDSMCEIVGVCVRVEQSLI</sequence>
<dbReference type="AlphaFoldDB" id="A0A076LRH1"/>
<evidence type="ECO:0000313" key="3">
    <source>
        <dbReference type="Proteomes" id="UP000028681"/>
    </source>
</evidence>
<proteinExistence type="predicted"/>
<dbReference type="Proteomes" id="UP000028681">
    <property type="component" value="Chromosome"/>
</dbReference>
<reference evidence="2 3" key="1">
    <citation type="journal article" date="2012" name="PLoS ONE">
        <title>Edwardsiella comparative phylogenomics reveal the new intra/inter-species taxonomic relationships, virulence evolution and niche adaptation mechanisms.</title>
        <authorList>
            <person name="Yang M."/>
            <person name="Lv Y."/>
            <person name="Xiao J."/>
            <person name="Wu H."/>
            <person name="Zheng H."/>
            <person name="Liu Q."/>
            <person name="Zhang Y."/>
            <person name="Wang Q."/>
        </authorList>
    </citation>
    <scope>NUCLEOTIDE SEQUENCE [LARGE SCALE GENOMIC DNA]</scope>
    <source>
        <strain evidence="3">080813</strain>
    </source>
</reference>
<dbReference type="Gene3D" id="2.10.109.10">
    <property type="entry name" value="Umud Fragment, subunit A"/>
    <property type="match status" value="1"/>
</dbReference>
<dbReference type="Pfam" id="PF00717">
    <property type="entry name" value="Peptidase_S24"/>
    <property type="match status" value="1"/>
</dbReference>
<dbReference type="HOGENOM" id="CLU_3232902_0_0_6"/>
<dbReference type="SUPFAM" id="SSF51306">
    <property type="entry name" value="LexA/Signal peptidase"/>
    <property type="match status" value="1"/>
</dbReference>
<accession>A0A076LRH1</accession>
<protein>
    <recommendedName>
        <fullName evidence="1">Peptidase S24/S26A/S26B/S26C domain-containing protein</fullName>
    </recommendedName>
</protein>
<evidence type="ECO:0000313" key="2">
    <source>
        <dbReference type="EMBL" id="AIJ10556.1"/>
    </source>
</evidence>
<name>A0A076LRH1_9GAMM</name>
<organism evidence="2 3">
    <name type="scientific">Edwardsiella anguillarum ET080813</name>
    <dbReference type="NCBI Taxonomy" id="667120"/>
    <lineage>
        <taxon>Bacteria</taxon>
        <taxon>Pseudomonadati</taxon>
        <taxon>Pseudomonadota</taxon>
        <taxon>Gammaproteobacteria</taxon>
        <taxon>Enterobacterales</taxon>
        <taxon>Hafniaceae</taxon>
        <taxon>Edwardsiella</taxon>
    </lineage>
</organism>
<evidence type="ECO:0000259" key="1">
    <source>
        <dbReference type="Pfam" id="PF00717"/>
    </source>
</evidence>
<feature type="domain" description="Peptidase S24/S26A/S26B/S26C" evidence="1">
    <location>
        <begin position="2"/>
        <end position="36"/>
    </location>
</feature>
<dbReference type="InterPro" id="IPR015927">
    <property type="entry name" value="Peptidase_S24_S26A/B/C"/>
</dbReference>
<dbReference type="EMBL" id="CP006664">
    <property type="protein sequence ID" value="AIJ10556.1"/>
    <property type="molecule type" value="Genomic_DNA"/>
</dbReference>
<gene>
    <name evidence="2" type="ORF">ETEE_4151</name>
</gene>
<dbReference type="KEGG" id="ete:ETEE_4151"/>
<dbReference type="InterPro" id="IPR036286">
    <property type="entry name" value="LexA/Signal_pep-like_sf"/>
</dbReference>